<name>A0A9J6S507_KLEPN</name>
<evidence type="ECO:0000256" key="3">
    <source>
        <dbReference type="ARBA" id="ARBA00022833"/>
    </source>
</evidence>
<protein>
    <submittedName>
        <fullName evidence="6">S-(Hydroxymethyl)glutathione synthase</fullName>
    </submittedName>
</protein>
<evidence type="ECO:0000313" key="6">
    <source>
        <dbReference type="EMBL" id="MRL38393.1"/>
    </source>
</evidence>
<sequence>MKGSCLCGKIAFEISVIPSKFYRCHCSLCRKQSGVGYNLATIINAKDFFWTQGDSGIFSWCKSTGYRTDFCSTCGSTVPNLLRDLPYVWVPIGLLDKYFDMQCAGDYCTDDAMPWDITRSGISHSGPVSSLTSLLRNLDILKPE</sequence>
<comment type="similarity">
    <text evidence="1">Belongs to the Gfa family.</text>
</comment>
<dbReference type="InterPro" id="IPR006913">
    <property type="entry name" value="CENP-V/GFA"/>
</dbReference>
<evidence type="ECO:0000256" key="2">
    <source>
        <dbReference type="ARBA" id="ARBA00022723"/>
    </source>
</evidence>
<dbReference type="SUPFAM" id="SSF51316">
    <property type="entry name" value="Mss4-like"/>
    <property type="match status" value="1"/>
</dbReference>
<organism evidence="6">
    <name type="scientific">Klebsiella pneumoniae</name>
    <dbReference type="NCBI Taxonomy" id="573"/>
    <lineage>
        <taxon>Bacteria</taxon>
        <taxon>Pseudomonadati</taxon>
        <taxon>Pseudomonadota</taxon>
        <taxon>Gammaproteobacteria</taxon>
        <taxon>Enterobacterales</taxon>
        <taxon>Enterobacteriaceae</taxon>
        <taxon>Klebsiella/Raoultella group</taxon>
        <taxon>Klebsiella</taxon>
        <taxon>Klebsiella pneumoniae complex</taxon>
    </lineage>
</organism>
<keyword evidence="2" id="KW-0479">Metal-binding</keyword>
<evidence type="ECO:0000259" key="5">
    <source>
        <dbReference type="PROSITE" id="PS51891"/>
    </source>
</evidence>
<dbReference type="GO" id="GO:0046872">
    <property type="term" value="F:metal ion binding"/>
    <property type="evidence" value="ECO:0007669"/>
    <property type="project" value="UniProtKB-KW"/>
</dbReference>
<keyword evidence="4" id="KW-0456">Lyase</keyword>
<evidence type="ECO:0000256" key="1">
    <source>
        <dbReference type="ARBA" id="ARBA00005495"/>
    </source>
</evidence>
<dbReference type="InterPro" id="IPR011057">
    <property type="entry name" value="Mss4-like_sf"/>
</dbReference>
<dbReference type="PROSITE" id="PS51891">
    <property type="entry name" value="CENP_V_GFA"/>
    <property type="match status" value="1"/>
</dbReference>
<dbReference type="RefSeq" id="WP_114260227.1">
    <property type="nucleotide sequence ID" value="NZ_JAAFAO010000027.1"/>
</dbReference>
<dbReference type="EMBL" id="WJWF01000032">
    <property type="protein sequence ID" value="MRL38393.1"/>
    <property type="molecule type" value="Genomic_DNA"/>
</dbReference>
<proteinExistence type="inferred from homology"/>
<keyword evidence="3" id="KW-0862">Zinc</keyword>
<evidence type="ECO:0000256" key="4">
    <source>
        <dbReference type="ARBA" id="ARBA00023239"/>
    </source>
</evidence>
<accession>A0A9J6S507</accession>
<reference evidence="6" key="1">
    <citation type="submission" date="2019-10" db="EMBL/GenBank/DDBJ databases">
        <title>Molecular typing, antibiotic resistance determination and virulence profiling for 36 multidrug-resistant clinical Klebsiella pneumoniae isolates using second- and third-generation sequencing.</title>
        <authorList>
            <person name="Shelenkov A."/>
            <person name="Mikhaylova Y."/>
            <person name="Yanushevich Y."/>
            <person name="Samoilov A."/>
            <person name="Petrova L."/>
            <person name="Fomina V."/>
            <person name="Gusarov V."/>
            <person name="Zamyatin M."/>
            <person name="Shagin D."/>
        </authorList>
    </citation>
    <scope>NUCLEOTIDE SEQUENCE [LARGE SCALE GENOMIC DNA]</scope>
    <source>
        <strain evidence="6">CriePir115</strain>
    </source>
</reference>
<comment type="caution">
    <text evidence="6">The sequence shown here is derived from an EMBL/GenBank/DDBJ whole genome shotgun (WGS) entry which is preliminary data.</text>
</comment>
<gene>
    <name evidence="6" type="ORF">GJJ18_23540</name>
</gene>
<dbReference type="AlphaFoldDB" id="A0A9J6S507"/>
<dbReference type="GO" id="GO:0016846">
    <property type="term" value="F:carbon-sulfur lyase activity"/>
    <property type="evidence" value="ECO:0007669"/>
    <property type="project" value="InterPro"/>
</dbReference>
<feature type="domain" description="CENP-V/GFA" evidence="5">
    <location>
        <begin position="1"/>
        <end position="116"/>
    </location>
</feature>
<dbReference type="PANTHER" id="PTHR33337:SF40">
    <property type="entry name" value="CENP-V_GFA DOMAIN-CONTAINING PROTEIN-RELATED"/>
    <property type="match status" value="1"/>
</dbReference>
<dbReference type="Pfam" id="PF04828">
    <property type="entry name" value="GFA"/>
    <property type="match status" value="1"/>
</dbReference>
<dbReference type="PANTHER" id="PTHR33337">
    <property type="entry name" value="GFA DOMAIN-CONTAINING PROTEIN"/>
    <property type="match status" value="1"/>
</dbReference>
<dbReference type="Gene3D" id="3.90.1590.10">
    <property type="entry name" value="glutathione-dependent formaldehyde- activating enzyme (gfa)"/>
    <property type="match status" value="1"/>
</dbReference>